<evidence type="ECO:0000259" key="4">
    <source>
        <dbReference type="PROSITE" id="PS51077"/>
    </source>
</evidence>
<dbReference type="SUPFAM" id="SSF55781">
    <property type="entry name" value="GAF domain-like"/>
    <property type="match status" value="1"/>
</dbReference>
<dbReference type="Proteomes" id="UP000469462">
    <property type="component" value="Unassembled WGS sequence"/>
</dbReference>
<dbReference type="Pfam" id="PF01614">
    <property type="entry name" value="IclR_C"/>
    <property type="match status" value="1"/>
</dbReference>
<protein>
    <submittedName>
        <fullName evidence="6">IclR family transcriptional regulator</fullName>
    </submittedName>
</protein>
<dbReference type="SMART" id="SM00346">
    <property type="entry name" value="HTH_ICLR"/>
    <property type="match status" value="1"/>
</dbReference>
<dbReference type="InterPro" id="IPR036390">
    <property type="entry name" value="WH_DNA-bd_sf"/>
</dbReference>
<keyword evidence="3" id="KW-0804">Transcription</keyword>
<proteinExistence type="predicted"/>
<dbReference type="PANTHER" id="PTHR30136:SF7">
    <property type="entry name" value="HTH-TYPE TRANSCRIPTIONAL REGULATOR KDGR-RELATED"/>
    <property type="match status" value="1"/>
</dbReference>
<dbReference type="InterPro" id="IPR050707">
    <property type="entry name" value="HTH_MetabolicPath_Reg"/>
</dbReference>
<evidence type="ECO:0000313" key="6">
    <source>
        <dbReference type="EMBL" id="KAB7652798.1"/>
    </source>
</evidence>
<feature type="domain" description="IclR-ED" evidence="5">
    <location>
        <begin position="75"/>
        <end position="257"/>
    </location>
</feature>
<organism evidence="6 7">
    <name type="scientific">Sutterella seckii</name>
    <dbReference type="NCBI Taxonomy" id="1944635"/>
    <lineage>
        <taxon>Bacteria</taxon>
        <taxon>Pseudomonadati</taxon>
        <taxon>Pseudomonadota</taxon>
        <taxon>Betaproteobacteria</taxon>
        <taxon>Burkholderiales</taxon>
        <taxon>Sutterellaceae</taxon>
        <taxon>Sutterella</taxon>
    </lineage>
</organism>
<dbReference type="PROSITE" id="PS51078">
    <property type="entry name" value="ICLR_ED"/>
    <property type="match status" value="1"/>
</dbReference>
<dbReference type="EMBL" id="WEHW01000001">
    <property type="protein sequence ID" value="KAB7652798.1"/>
    <property type="molecule type" value="Genomic_DNA"/>
</dbReference>
<dbReference type="InterPro" id="IPR005471">
    <property type="entry name" value="Tscrpt_reg_IclR_N"/>
</dbReference>
<keyword evidence="7" id="KW-1185">Reference proteome</keyword>
<dbReference type="GO" id="GO:0045892">
    <property type="term" value="P:negative regulation of DNA-templated transcription"/>
    <property type="evidence" value="ECO:0007669"/>
    <property type="project" value="TreeGrafter"/>
</dbReference>
<dbReference type="GO" id="GO:0003677">
    <property type="term" value="F:DNA binding"/>
    <property type="evidence" value="ECO:0007669"/>
    <property type="project" value="UniProtKB-KW"/>
</dbReference>
<evidence type="ECO:0000256" key="3">
    <source>
        <dbReference type="ARBA" id="ARBA00023163"/>
    </source>
</evidence>
<evidence type="ECO:0000256" key="1">
    <source>
        <dbReference type="ARBA" id="ARBA00023015"/>
    </source>
</evidence>
<dbReference type="Pfam" id="PF09339">
    <property type="entry name" value="HTH_IclR"/>
    <property type="match status" value="1"/>
</dbReference>
<dbReference type="Gene3D" id="3.30.450.40">
    <property type="match status" value="1"/>
</dbReference>
<dbReference type="GO" id="GO:0003700">
    <property type="term" value="F:DNA-binding transcription factor activity"/>
    <property type="evidence" value="ECO:0007669"/>
    <property type="project" value="TreeGrafter"/>
</dbReference>
<evidence type="ECO:0000256" key="2">
    <source>
        <dbReference type="ARBA" id="ARBA00023125"/>
    </source>
</evidence>
<dbReference type="AlphaFoldDB" id="A0AAI9SEV7"/>
<dbReference type="PANTHER" id="PTHR30136">
    <property type="entry name" value="HELIX-TURN-HELIX TRANSCRIPTIONAL REGULATOR, ICLR FAMILY"/>
    <property type="match status" value="1"/>
</dbReference>
<gene>
    <name evidence="6" type="ORF">GBM96_00125</name>
</gene>
<dbReference type="InterPro" id="IPR029016">
    <property type="entry name" value="GAF-like_dom_sf"/>
</dbReference>
<dbReference type="SUPFAM" id="SSF46785">
    <property type="entry name" value="Winged helix' DNA-binding domain"/>
    <property type="match status" value="1"/>
</dbReference>
<dbReference type="PROSITE" id="PS51077">
    <property type="entry name" value="HTH_ICLR"/>
    <property type="match status" value="1"/>
</dbReference>
<name>A0AAI9SEV7_9BURK</name>
<evidence type="ECO:0000313" key="7">
    <source>
        <dbReference type="Proteomes" id="UP000469462"/>
    </source>
</evidence>
<reference evidence="6 7" key="1">
    <citation type="submission" date="2019-10" db="EMBL/GenBank/DDBJ databases">
        <title>Genome diversity of Sutterella seckii.</title>
        <authorList>
            <person name="Chaplin A.V."/>
            <person name="Sokolova S.R."/>
            <person name="Mosin K.A."/>
            <person name="Ivanova E.L."/>
            <person name="Kochetkova T.O."/>
            <person name="Goltsov A.Y."/>
            <person name="Trofimov D.Y."/>
            <person name="Efimov B.A."/>
        </authorList>
    </citation>
    <scope>NUCLEOTIDE SEQUENCE [LARGE SCALE GENOMIC DNA]</scope>
    <source>
        <strain evidence="6 7">ASD3426</strain>
    </source>
</reference>
<dbReference type="InterPro" id="IPR014757">
    <property type="entry name" value="Tscrpt_reg_IclR_C"/>
</dbReference>
<dbReference type="InterPro" id="IPR036388">
    <property type="entry name" value="WH-like_DNA-bd_sf"/>
</dbReference>
<accession>A0AAI9SEV7</accession>
<sequence length="260" mass="28965">MTETNREKKYYTIGSVEKLCDLLEILSTQDSWDLNELAAAMGLPKTTVHRFLLTLLDRGYVVQEKRRGRYSLSFKLFSIASRVVEQTSLVKVARPFEEHLRNVLGETVNLTVPSGPSMLVIDKLVSPQALRQDVQLGSSFSIPSSASGRIYLAFASPDDRARVETAIRLEGSAEDKQKLPDILGRIDEIRANRIEDDDEEQYDGIRCLSAAILDSSNRACAAISVSFPVMRFSPEIQEAAKKELLEAARQISQRLGAAVF</sequence>
<keyword evidence="1" id="KW-0805">Transcription regulation</keyword>
<feature type="domain" description="HTH iclR-type" evidence="4">
    <location>
        <begin position="13"/>
        <end position="74"/>
    </location>
</feature>
<dbReference type="Gene3D" id="1.10.10.10">
    <property type="entry name" value="Winged helix-like DNA-binding domain superfamily/Winged helix DNA-binding domain"/>
    <property type="match status" value="1"/>
</dbReference>
<keyword evidence="2" id="KW-0238">DNA-binding</keyword>
<dbReference type="RefSeq" id="WP_139687760.1">
    <property type="nucleotide sequence ID" value="NZ_WEHW01000001.1"/>
</dbReference>
<evidence type="ECO:0000259" key="5">
    <source>
        <dbReference type="PROSITE" id="PS51078"/>
    </source>
</evidence>
<comment type="caution">
    <text evidence="6">The sequence shown here is derived from an EMBL/GenBank/DDBJ whole genome shotgun (WGS) entry which is preliminary data.</text>
</comment>